<accession>A0A914RHT6</accession>
<dbReference type="Proteomes" id="UP000887564">
    <property type="component" value="Unplaced"/>
</dbReference>
<keyword evidence="1" id="KW-1185">Reference proteome</keyword>
<sequence>EKSPFAQITLYFPGNFFSIAFRTFIIAIFGSFSDILEQDEGGGHMDGKDGGQGIGGGQICGGHIIGGGQCGRNEWQGLQHPQPITVCSSLRSTTITSQ</sequence>
<reference evidence="2" key="1">
    <citation type="submission" date="2022-11" db="UniProtKB">
        <authorList>
            <consortium name="WormBaseParasite"/>
        </authorList>
    </citation>
    <scope>IDENTIFICATION</scope>
</reference>
<name>A0A914RHT6_PAREQ</name>
<proteinExistence type="predicted"/>
<dbReference type="WBParaSite" id="PEQ_0000588501-mRNA-1">
    <property type="protein sequence ID" value="PEQ_0000588501-mRNA-1"/>
    <property type="gene ID" value="PEQ_0000588501"/>
</dbReference>
<organism evidence="1 2">
    <name type="scientific">Parascaris equorum</name>
    <name type="common">Equine roundworm</name>
    <dbReference type="NCBI Taxonomy" id="6256"/>
    <lineage>
        <taxon>Eukaryota</taxon>
        <taxon>Metazoa</taxon>
        <taxon>Ecdysozoa</taxon>
        <taxon>Nematoda</taxon>
        <taxon>Chromadorea</taxon>
        <taxon>Rhabditida</taxon>
        <taxon>Spirurina</taxon>
        <taxon>Ascaridomorpha</taxon>
        <taxon>Ascaridoidea</taxon>
        <taxon>Ascarididae</taxon>
        <taxon>Parascaris</taxon>
    </lineage>
</organism>
<evidence type="ECO:0000313" key="2">
    <source>
        <dbReference type="WBParaSite" id="PEQ_0000588501-mRNA-1"/>
    </source>
</evidence>
<dbReference type="AlphaFoldDB" id="A0A914RHT6"/>
<protein>
    <submittedName>
        <fullName evidence="2">Uncharacterized protein</fullName>
    </submittedName>
</protein>
<evidence type="ECO:0000313" key="1">
    <source>
        <dbReference type="Proteomes" id="UP000887564"/>
    </source>
</evidence>